<name>A0A918ED44_9PSEU</name>
<dbReference type="AlphaFoldDB" id="A0A918ED44"/>
<dbReference type="Proteomes" id="UP000639606">
    <property type="component" value="Unassembled WGS sequence"/>
</dbReference>
<proteinExistence type="predicted"/>
<reference evidence="3" key="2">
    <citation type="submission" date="2020-09" db="EMBL/GenBank/DDBJ databases">
        <authorList>
            <person name="Sun Q."/>
            <person name="Ohkuma M."/>
        </authorList>
    </citation>
    <scope>NUCLEOTIDE SEQUENCE</scope>
    <source>
        <strain evidence="3">JCM 3313</strain>
    </source>
</reference>
<feature type="region of interest" description="Disordered" evidence="1">
    <location>
        <begin position="94"/>
        <end position="113"/>
    </location>
</feature>
<evidence type="ECO:0000313" key="4">
    <source>
        <dbReference type="Proteomes" id="UP000639606"/>
    </source>
</evidence>
<accession>A0A918ED44</accession>
<keyword evidence="4" id="KW-1185">Reference proteome</keyword>
<evidence type="ECO:0000256" key="2">
    <source>
        <dbReference type="SAM" id="Phobius"/>
    </source>
</evidence>
<organism evidence="3 4">
    <name type="scientific">Saccharothrix coeruleofusca</name>
    <dbReference type="NCBI Taxonomy" id="33919"/>
    <lineage>
        <taxon>Bacteria</taxon>
        <taxon>Bacillati</taxon>
        <taxon>Actinomycetota</taxon>
        <taxon>Actinomycetes</taxon>
        <taxon>Pseudonocardiales</taxon>
        <taxon>Pseudonocardiaceae</taxon>
        <taxon>Saccharothrix</taxon>
    </lineage>
</organism>
<evidence type="ECO:0000313" key="3">
    <source>
        <dbReference type="EMBL" id="GGP48352.1"/>
    </source>
</evidence>
<comment type="caution">
    <text evidence="3">The sequence shown here is derived from an EMBL/GenBank/DDBJ whole genome shotgun (WGS) entry which is preliminary data.</text>
</comment>
<sequence length="259" mass="27266">MTQRIPRIPPGPGPAGTARFEPARMGDLDALLGGPPPPPPFHPHPAPRPGPHPGAPQQGAPRPSRGGLLWKGLALVGVAVVSGLVWLMLRPGEERDTAAPTSTPKPAGEFTFTKAPEVPQPVKDSRCAEHAYGQTKEFLTATPCQQLTRGLYTTTTPDGKTAYSSVSVVRMKSEQDATKLKELTARDGTGNVNDLVKDGAVKVEGLRTLANGGFAAVQRGQDVVIVETDTARHGGDEAAHNALMKRISTDAFRLAADLG</sequence>
<feature type="compositionally biased region" description="Pro residues" evidence="1">
    <location>
        <begin position="34"/>
        <end position="54"/>
    </location>
</feature>
<reference evidence="3" key="1">
    <citation type="journal article" date="2014" name="Int. J. Syst. Evol. Microbiol.">
        <title>Complete genome sequence of Corynebacterium casei LMG S-19264T (=DSM 44701T), isolated from a smear-ripened cheese.</title>
        <authorList>
            <consortium name="US DOE Joint Genome Institute (JGI-PGF)"/>
            <person name="Walter F."/>
            <person name="Albersmeier A."/>
            <person name="Kalinowski J."/>
            <person name="Ruckert C."/>
        </authorList>
    </citation>
    <scope>NUCLEOTIDE SEQUENCE</scope>
    <source>
        <strain evidence="3">JCM 3313</strain>
    </source>
</reference>
<feature type="compositionally biased region" description="Low complexity" evidence="1">
    <location>
        <begin position="55"/>
        <end position="66"/>
    </location>
</feature>
<dbReference type="EMBL" id="BMRG01000003">
    <property type="protein sequence ID" value="GGP48352.1"/>
    <property type="molecule type" value="Genomic_DNA"/>
</dbReference>
<gene>
    <name evidence="3" type="ORF">GCM10010185_20490</name>
</gene>
<keyword evidence="2" id="KW-0812">Transmembrane</keyword>
<evidence type="ECO:0000256" key="1">
    <source>
        <dbReference type="SAM" id="MobiDB-lite"/>
    </source>
</evidence>
<feature type="region of interest" description="Disordered" evidence="1">
    <location>
        <begin position="1"/>
        <end position="66"/>
    </location>
</feature>
<feature type="transmembrane region" description="Helical" evidence="2">
    <location>
        <begin position="68"/>
        <end position="89"/>
    </location>
</feature>
<protein>
    <submittedName>
        <fullName evidence="3">Uncharacterized protein</fullName>
    </submittedName>
</protein>
<keyword evidence="2" id="KW-0472">Membrane</keyword>
<keyword evidence="2" id="KW-1133">Transmembrane helix</keyword>